<evidence type="ECO:0000259" key="3">
    <source>
        <dbReference type="PROSITE" id="PS51295"/>
    </source>
</evidence>
<dbReference type="InterPro" id="IPR051925">
    <property type="entry name" value="RNA-binding_domain"/>
</dbReference>
<sequence length="115" mass="12879">MSDMKQDVEELEGAPVLNSREKKFLKGLAHSLAVGVQIGKEDLTPSLIDATKLELDRHELVKVKIGKSSGLDKKEASEKLPLLTESSFVQLIGKTIVLYKENKEIVKDKRIRLPR</sequence>
<reference evidence="5" key="1">
    <citation type="journal article" date="2004" name="Environ. Microbiol.">
        <title>The genome of Desulfotalea psychrophila, a sulfate-reducing bacterium from permanently cold Arctic sediments.</title>
        <authorList>
            <person name="Rabus R."/>
            <person name="Ruepp A."/>
            <person name="Frickey T."/>
            <person name="Rattei T."/>
            <person name="Fartmann B."/>
            <person name="Stark M."/>
            <person name="Bauer M."/>
            <person name="Zibat A."/>
            <person name="Lombardot T."/>
            <person name="Becker I."/>
            <person name="Amann J."/>
            <person name="Gellner K."/>
            <person name="Teeling H."/>
            <person name="Leuschner W.D."/>
            <person name="Gloeckner F.-O."/>
            <person name="Lupas A.N."/>
            <person name="Amann R."/>
            <person name="Klenk H.-P."/>
        </authorList>
    </citation>
    <scope>NUCLEOTIDE SEQUENCE [LARGE SCALE GENOMIC DNA]</scope>
    <source>
        <strain evidence="5">DSM 12343 / LSv54</strain>
    </source>
</reference>
<dbReference type="InterPro" id="IPR001890">
    <property type="entry name" value="RNA-binding_CRM"/>
</dbReference>
<dbReference type="InterPro" id="IPR035920">
    <property type="entry name" value="YhbY-like_sf"/>
</dbReference>
<dbReference type="SUPFAM" id="SSF75471">
    <property type="entry name" value="YhbY-like"/>
    <property type="match status" value="1"/>
</dbReference>
<protein>
    <recommendedName>
        <fullName evidence="3">CRM domain-containing protein</fullName>
    </recommendedName>
</protein>
<dbReference type="SMART" id="SM01103">
    <property type="entry name" value="CRS1_YhbY"/>
    <property type="match status" value="1"/>
</dbReference>
<dbReference type="eggNOG" id="COG1534">
    <property type="taxonomic scope" value="Bacteria"/>
</dbReference>
<proteinExistence type="predicted"/>
<dbReference type="Gene3D" id="3.30.110.60">
    <property type="entry name" value="YhbY-like"/>
    <property type="match status" value="1"/>
</dbReference>
<gene>
    <name evidence="4" type="ordered locus">DP1678</name>
</gene>
<dbReference type="EMBL" id="CR522870">
    <property type="protein sequence ID" value="CAG36407.1"/>
    <property type="molecule type" value="Genomic_DNA"/>
</dbReference>
<dbReference type="PROSITE" id="PS51295">
    <property type="entry name" value="CRM"/>
    <property type="match status" value="1"/>
</dbReference>
<dbReference type="OrthoDB" id="9797519at2"/>
<dbReference type="Pfam" id="PF01985">
    <property type="entry name" value="CRS1_YhbY"/>
    <property type="match status" value="1"/>
</dbReference>
<evidence type="ECO:0000313" key="4">
    <source>
        <dbReference type="EMBL" id="CAG36407.1"/>
    </source>
</evidence>
<feature type="domain" description="CRM" evidence="3">
    <location>
        <begin position="15"/>
        <end position="111"/>
    </location>
</feature>
<dbReference type="Proteomes" id="UP000000602">
    <property type="component" value="Chromosome"/>
</dbReference>
<dbReference type="PANTHER" id="PTHR40065:SF3">
    <property type="entry name" value="RNA-BINDING PROTEIN YHBY"/>
    <property type="match status" value="1"/>
</dbReference>
<dbReference type="HOGENOM" id="CLU_095994_1_2_7"/>
<evidence type="ECO:0000256" key="2">
    <source>
        <dbReference type="PROSITE-ProRule" id="PRU00626"/>
    </source>
</evidence>
<keyword evidence="1 2" id="KW-0694">RNA-binding</keyword>
<name>Q6AML8_DESPS</name>
<dbReference type="PANTHER" id="PTHR40065">
    <property type="entry name" value="RNA-BINDING PROTEIN YHBY"/>
    <property type="match status" value="1"/>
</dbReference>
<dbReference type="GO" id="GO:0003723">
    <property type="term" value="F:RNA binding"/>
    <property type="evidence" value="ECO:0007669"/>
    <property type="project" value="UniProtKB-UniRule"/>
</dbReference>
<dbReference type="AlphaFoldDB" id="Q6AML8"/>
<evidence type="ECO:0000256" key="1">
    <source>
        <dbReference type="ARBA" id="ARBA00022884"/>
    </source>
</evidence>
<dbReference type="KEGG" id="dps:DP1678"/>
<organism evidence="4 5">
    <name type="scientific">Desulfotalea psychrophila (strain LSv54 / DSM 12343)</name>
    <dbReference type="NCBI Taxonomy" id="177439"/>
    <lineage>
        <taxon>Bacteria</taxon>
        <taxon>Pseudomonadati</taxon>
        <taxon>Thermodesulfobacteriota</taxon>
        <taxon>Desulfobulbia</taxon>
        <taxon>Desulfobulbales</taxon>
        <taxon>Desulfocapsaceae</taxon>
        <taxon>Desulfotalea</taxon>
    </lineage>
</organism>
<accession>Q6AML8</accession>
<keyword evidence="5" id="KW-1185">Reference proteome</keyword>
<dbReference type="STRING" id="177439.DP1678"/>
<evidence type="ECO:0000313" key="5">
    <source>
        <dbReference type="Proteomes" id="UP000000602"/>
    </source>
</evidence>
<dbReference type="RefSeq" id="WP_011188919.1">
    <property type="nucleotide sequence ID" value="NC_006138.1"/>
</dbReference>